<dbReference type="InterPro" id="IPR000551">
    <property type="entry name" value="MerR-type_HTH_dom"/>
</dbReference>
<protein>
    <submittedName>
        <fullName evidence="5">MerR family transcriptional regulator</fullName>
    </submittedName>
</protein>
<dbReference type="PRINTS" id="PR00040">
    <property type="entry name" value="HTHMERR"/>
</dbReference>
<evidence type="ECO:0000256" key="2">
    <source>
        <dbReference type="ARBA" id="ARBA00023125"/>
    </source>
</evidence>
<dbReference type="PROSITE" id="PS50937">
    <property type="entry name" value="HTH_MERR_2"/>
    <property type="match status" value="1"/>
</dbReference>
<evidence type="ECO:0000259" key="4">
    <source>
        <dbReference type="PROSITE" id="PS50937"/>
    </source>
</evidence>
<dbReference type="AlphaFoldDB" id="A0AB39MLP3"/>
<dbReference type="SUPFAM" id="SSF46955">
    <property type="entry name" value="Putative DNA-binding domain"/>
    <property type="match status" value="1"/>
</dbReference>
<evidence type="ECO:0000313" key="5">
    <source>
        <dbReference type="EMBL" id="XDQ06937.1"/>
    </source>
</evidence>
<dbReference type="Gene3D" id="1.10.1660.10">
    <property type="match status" value="1"/>
</dbReference>
<accession>A0AB39MLP3</accession>
<keyword evidence="2" id="KW-0238">DNA-binding</keyword>
<keyword evidence="3" id="KW-0804">Transcription</keyword>
<evidence type="ECO:0000256" key="3">
    <source>
        <dbReference type="ARBA" id="ARBA00023163"/>
    </source>
</evidence>
<dbReference type="GO" id="GO:0003700">
    <property type="term" value="F:DNA-binding transcription factor activity"/>
    <property type="evidence" value="ECO:0007669"/>
    <property type="project" value="InterPro"/>
</dbReference>
<proteinExistence type="predicted"/>
<organism evidence="5">
    <name type="scientific">Streptomyces sp. R08</name>
    <dbReference type="NCBI Taxonomy" id="3238624"/>
    <lineage>
        <taxon>Bacteria</taxon>
        <taxon>Bacillati</taxon>
        <taxon>Actinomycetota</taxon>
        <taxon>Actinomycetes</taxon>
        <taxon>Kitasatosporales</taxon>
        <taxon>Streptomycetaceae</taxon>
        <taxon>Streptomyces</taxon>
    </lineage>
</organism>
<name>A0AB39MLP3_9ACTN</name>
<keyword evidence="1" id="KW-0805">Transcription regulation</keyword>
<dbReference type="EMBL" id="CP163431">
    <property type="protein sequence ID" value="XDQ06937.1"/>
    <property type="molecule type" value="Genomic_DNA"/>
</dbReference>
<sequence length="146" mass="16132">MRIGDAAAVLGVTTRTLRYYEQRGLVTARRTPSGQREYDEEDVRRLHAVRELLDSGLTIGDVRVLIDILDALPERPKVPPVRTGPYADTCVVPQVAIRRLAELDARIRGLTEVRDRLADRLDLRFGVLVGELIGLDAPMSEASAGS</sequence>
<dbReference type="Pfam" id="PF13411">
    <property type="entry name" value="MerR_1"/>
    <property type="match status" value="1"/>
</dbReference>
<dbReference type="InterPro" id="IPR009061">
    <property type="entry name" value="DNA-bd_dom_put_sf"/>
</dbReference>
<evidence type="ECO:0000256" key="1">
    <source>
        <dbReference type="ARBA" id="ARBA00023015"/>
    </source>
</evidence>
<reference evidence="5" key="1">
    <citation type="submission" date="2024-07" db="EMBL/GenBank/DDBJ databases">
        <authorList>
            <person name="Yu S.T."/>
        </authorList>
    </citation>
    <scope>NUCLEOTIDE SEQUENCE</scope>
    <source>
        <strain evidence="5">R08</strain>
    </source>
</reference>
<feature type="domain" description="HTH merR-type" evidence="4">
    <location>
        <begin position="1"/>
        <end position="68"/>
    </location>
</feature>
<dbReference type="InterPro" id="IPR047057">
    <property type="entry name" value="MerR_fam"/>
</dbReference>
<dbReference type="PANTHER" id="PTHR30204">
    <property type="entry name" value="REDOX-CYCLING DRUG-SENSING TRANSCRIPTIONAL ACTIVATOR SOXR"/>
    <property type="match status" value="1"/>
</dbReference>
<dbReference type="PROSITE" id="PS00552">
    <property type="entry name" value="HTH_MERR_1"/>
    <property type="match status" value="1"/>
</dbReference>
<dbReference type="SMART" id="SM00422">
    <property type="entry name" value="HTH_MERR"/>
    <property type="match status" value="1"/>
</dbReference>
<dbReference type="PANTHER" id="PTHR30204:SF94">
    <property type="entry name" value="HEAVY METAL-DEPENDENT TRANSCRIPTIONAL REGULATOR HI_0293-RELATED"/>
    <property type="match status" value="1"/>
</dbReference>
<dbReference type="RefSeq" id="WP_369191784.1">
    <property type="nucleotide sequence ID" value="NZ_CP163431.1"/>
</dbReference>
<gene>
    <name evidence="5" type="ORF">AB5J58_45155</name>
</gene>
<dbReference type="GO" id="GO:0003677">
    <property type="term" value="F:DNA binding"/>
    <property type="evidence" value="ECO:0007669"/>
    <property type="project" value="UniProtKB-KW"/>
</dbReference>